<organism evidence="2 3">
    <name type="scientific">Rhipicephalus microplus</name>
    <name type="common">Cattle tick</name>
    <name type="synonym">Boophilus microplus</name>
    <dbReference type="NCBI Taxonomy" id="6941"/>
    <lineage>
        <taxon>Eukaryota</taxon>
        <taxon>Metazoa</taxon>
        <taxon>Ecdysozoa</taxon>
        <taxon>Arthropoda</taxon>
        <taxon>Chelicerata</taxon>
        <taxon>Arachnida</taxon>
        <taxon>Acari</taxon>
        <taxon>Parasitiformes</taxon>
        <taxon>Ixodida</taxon>
        <taxon>Ixodoidea</taxon>
        <taxon>Ixodidae</taxon>
        <taxon>Rhipicephalinae</taxon>
        <taxon>Rhipicephalus</taxon>
        <taxon>Boophilus</taxon>
    </lineage>
</organism>
<accession>A0A9J6D055</accession>
<feature type="region of interest" description="Disordered" evidence="1">
    <location>
        <begin position="1"/>
        <end position="24"/>
    </location>
</feature>
<sequence length="299" mass="33284">MQKNCSPAFPLLGRRNHLDPPPMQPKPDYKVHDVWAALKAPQSYSKAKIIPYYVHYEGCAFRCRPFRQKVATCTRCCQIIDRQDVFTNTSDPLCPKCGLKGAPMDNECDHVSVVRNRNHIKVHRCVNKNLSHALHGLWTSKAHPSADILVATKLTYQASGKVEAKAKITGDAPVPPQAKIAVVALIQRRKTTPGLPYHQTPLSPTLQPIHTRRMFDDGFEYHMLDYERAMVPNERGISEIYIISTMRCCQGHIVQEIFFEVLGDGSGPLDGPHLVFEGLAEKGGLPSLSKAPHFGGSLS</sequence>
<proteinExistence type="predicted"/>
<protein>
    <submittedName>
        <fullName evidence="2">Uncharacterized protein</fullName>
    </submittedName>
</protein>
<dbReference type="AlphaFoldDB" id="A0A9J6D055"/>
<name>A0A9J6D055_RHIMP</name>
<comment type="caution">
    <text evidence="2">The sequence shown here is derived from an EMBL/GenBank/DDBJ whole genome shotgun (WGS) entry which is preliminary data.</text>
</comment>
<dbReference type="Proteomes" id="UP000821866">
    <property type="component" value="Unassembled WGS sequence"/>
</dbReference>
<dbReference type="EMBL" id="JABSTU010003969">
    <property type="protein sequence ID" value="KAH7964407.1"/>
    <property type="molecule type" value="Genomic_DNA"/>
</dbReference>
<reference evidence="2" key="1">
    <citation type="journal article" date="2020" name="Cell">
        <title>Large-Scale Comparative Analyses of Tick Genomes Elucidate Their Genetic Diversity and Vector Capacities.</title>
        <authorList>
            <consortium name="Tick Genome and Microbiome Consortium (TIGMIC)"/>
            <person name="Jia N."/>
            <person name="Wang J."/>
            <person name="Shi W."/>
            <person name="Du L."/>
            <person name="Sun Y."/>
            <person name="Zhan W."/>
            <person name="Jiang J.F."/>
            <person name="Wang Q."/>
            <person name="Zhang B."/>
            <person name="Ji P."/>
            <person name="Bell-Sakyi L."/>
            <person name="Cui X.M."/>
            <person name="Yuan T.T."/>
            <person name="Jiang B.G."/>
            <person name="Yang W.F."/>
            <person name="Lam T.T."/>
            <person name="Chang Q.C."/>
            <person name="Ding S.J."/>
            <person name="Wang X.J."/>
            <person name="Zhu J.G."/>
            <person name="Ruan X.D."/>
            <person name="Zhao L."/>
            <person name="Wei J.T."/>
            <person name="Ye R.Z."/>
            <person name="Que T.C."/>
            <person name="Du C.H."/>
            <person name="Zhou Y.H."/>
            <person name="Cheng J.X."/>
            <person name="Dai P.F."/>
            <person name="Guo W.B."/>
            <person name="Han X.H."/>
            <person name="Huang E.J."/>
            <person name="Li L.F."/>
            <person name="Wei W."/>
            <person name="Gao Y.C."/>
            <person name="Liu J.Z."/>
            <person name="Shao H.Z."/>
            <person name="Wang X."/>
            <person name="Wang C.C."/>
            <person name="Yang T.C."/>
            <person name="Huo Q.B."/>
            <person name="Li W."/>
            <person name="Chen H.Y."/>
            <person name="Chen S.E."/>
            <person name="Zhou L.G."/>
            <person name="Ni X.B."/>
            <person name="Tian J.H."/>
            <person name="Sheng Y."/>
            <person name="Liu T."/>
            <person name="Pan Y.S."/>
            <person name="Xia L.Y."/>
            <person name="Li J."/>
            <person name="Zhao F."/>
            <person name="Cao W.C."/>
        </authorList>
    </citation>
    <scope>NUCLEOTIDE SEQUENCE</scope>
    <source>
        <strain evidence="2">Rmic-2018</strain>
    </source>
</reference>
<keyword evidence="3" id="KW-1185">Reference proteome</keyword>
<gene>
    <name evidence="2" type="ORF">HPB51_027355</name>
</gene>
<reference evidence="2" key="2">
    <citation type="submission" date="2021-09" db="EMBL/GenBank/DDBJ databases">
        <authorList>
            <person name="Jia N."/>
            <person name="Wang J."/>
            <person name="Shi W."/>
            <person name="Du L."/>
            <person name="Sun Y."/>
            <person name="Zhan W."/>
            <person name="Jiang J."/>
            <person name="Wang Q."/>
            <person name="Zhang B."/>
            <person name="Ji P."/>
            <person name="Sakyi L.B."/>
            <person name="Cui X."/>
            <person name="Yuan T."/>
            <person name="Jiang B."/>
            <person name="Yang W."/>
            <person name="Lam T.T.-Y."/>
            <person name="Chang Q."/>
            <person name="Ding S."/>
            <person name="Wang X."/>
            <person name="Zhu J."/>
            <person name="Ruan X."/>
            <person name="Zhao L."/>
            <person name="Wei J."/>
            <person name="Que T."/>
            <person name="Du C."/>
            <person name="Cheng J."/>
            <person name="Dai P."/>
            <person name="Han X."/>
            <person name="Huang E."/>
            <person name="Gao Y."/>
            <person name="Liu J."/>
            <person name="Shao H."/>
            <person name="Ye R."/>
            <person name="Li L."/>
            <person name="Wei W."/>
            <person name="Wang X."/>
            <person name="Wang C."/>
            <person name="Huo Q."/>
            <person name="Li W."/>
            <person name="Guo W."/>
            <person name="Chen H."/>
            <person name="Chen S."/>
            <person name="Zhou L."/>
            <person name="Zhou L."/>
            <person name="Ni X."/>
            <person name="Tian J."/>
            <person name="Zhou Y."/>
            <person name="Sheng Y."/>
            <person name="Liu T."/>
            <person name="Pan Y."/>
            <person name="Xia L."/>
            <person name="Li J."/>
            <person name="Zhao F."/>
            <person name="Cao W."/>
        </authorList>
    </citation>
    <scope>NUCLEOTIDE SEQUENCE</scope>
    <source>
        <strain evidence="2">Rmic-2018</strain>
        <tissue evidence="2">Larvae</tissue>
    </source>
</reference>
<evidence type="ECO:0000256" key="1">
    <source>
        <dbReference type="SAM" id="MobiDB-lite"/>
    </source>
</evidence>
<evidence type="ECO:0000313" key="2">
    <source>
        <dbReference type="EMBL" id="KAH7964407.1"/>
    </source>
</evidence>
<evidence type="ECO:0000313" key="3">
    <source>
        <dbReference type="Proteomes" id="UP000821866"/>
    </source>
</evidence>